<evidence type="ECO:0000313" key="6">
    <source>
        <dbReference type="EMBL" id="KAE9979862.1"/>
    </source>
</evidence>
<organism evidence="4 8">
    <name type="scientific">Venturia inaequalis</name>
    <name type="common">Apple scab fungus</name>
    <dbReference type="NCBI Taxonomy" id="5025"/>
    <lineage>
        <taxon>Eukaryota</taxon>
        <taxon>Fungi</taxon>
        <taxon>Dikarya</taxon>
        <taxon>Ascomycota</taxon>
        <taxon>Pezizomycotina</taxon>
        <taxon>Dothideomycetes</taxon>
        <taxon>Pleosporomycetidae</taxon>
        <taxon>Venturiales</taxon>
        <taxon>Venturiaceae</taxon>
        <taxon>Venturia</taxon>
    </lineage>
</organism>
<dbReference type="Pfam" id="PF10373">
    <property type="entry name" value="EST1_DNA_bind"/>
    <property type="match status" value="1"/>
</dbReference>
<feature type="domain" description="Telomerase activating protein Est1-like N-terminal" evidence="3">
    <location>
        <begin position="62"/>
        <end position="187"/>
    </location>
</feature>
<dbReference type="SUPFAM" id="SSF48452">
    <property type="entry name" value="TPR-like"/>
    <property type="match status" value="1"/>
</dbReference>
<reference evidence="4 8" key="1">
    <citation type="submission" date="2019-07" db="EMBL/GenBank/DDBJ databases">
        <title>Venturia inaequalis Genome Resource.</title>
        <authorList>
            <person name="Lichtner F.J."/>
        </authorList>
    </citation>
    <scope>NUCLEOTIDE SEQUENCE [LARGE SCALE GENOMIC DNA]</scope>
    <source>
        <strain evidence="6 7">120213</strain>
        <strain evidence="5">Bline_iso_100314</strain>
        <strain evidence="4 8">DMI_063113</strain>
    </source>
</reference>
<dbReference type="Proteomes" id="UP000447873">
    <property type="component" value="Unassembled WGS sequence"/>
</dbReference>
<dbReference type="InterPro" id="IPR045153">
    <property type="entry name" value="Est1/Ebs1-like"/>
</dbReference>
<keyword evidence="8" id="KW-1185">Reference proteome</keyword>
<proteinExistence type="predicted"/>
<evidence type="ECO:0000259" key="2">
    <source>
        <dbReference type="Pfam" id="PF10373"/>
    </source>
</evidence>
<dbReference type="EMBL" id="WNWQ01000341">
    <property type="protein sequence ID" value="KAE9970112.1"/>
    <property type="molecule type" value="Genomic_DNA"/>
</dbReference>
<sequence>MDRLQELSRRVVDTSDQKFGAQRSPTPENDHRINIEHAMAPYRDFLQGMIIDQTMAACKEKLEVALWNMHTRIHGRFRNALQKLASQRQQKTTIHRQTVDDYLRFIKASQKSYRNFLCSLDAAYPTLSKLRSVALSITTPNNPVDAPMSASAAPTVADIRDELKIVVLDLGHETLLHLGDLSRWRYQSQIGKPGDVEWRTAAKYYQLANEMLPNSGFGKHQEAVLALGANKYFYALSYLYHSMCAETPHPEANQNLDILLRKRLDIPWDDLIQKVWTHDGGNTVATLRVWFLKFHLECYRGAEFSQYAQMESEVVTQLSNALKDGTDLNSTLLNMVTISIGGEFVALDKANRNIDRDKNAKACLFLLHHNVKLFRELLCHLYDKVESQTRDSVNSSSQDFMGKLPPVTETTLYCIRLYTLWLVKTWKPLQALVESGHSDHAVIATDIRHLWHIFADCLNAIYQQYPLLDSKSVEDVEYLLEEEESTVGFRPLHDAKNADVWKKDGKPKAIFRKQKSDALREQEHLIRLRDIVTRGIIIAQEPTSPFIMVNTKIEVNEAGAIPDVLSPTPGPEYEGEPFTPPPTAGGDQFVATAEGDQLEDRLWHDETDEQAWNMPPPLPSQPTSVPLYGYRQQVNGRGEQLNGFGLGAVQSTQSTVPSNSGGKPRPAITIEQLVQKAYYHHVRFPEVQPPTQMPWLLSFPAEDRIWRNDDRTVAGARTQWPNKPFGTSTVYPEWLHDV</sequence>
<dbReference type="EMBL" id="WNWR01000788">
    <property type="protein sequence ID" value="KAE9969192.1"/>
    <property type="molecule type" value="Genomic_DNA"/>
</dbReference>
<comment type="caution">
    <text evidence="4">The sequence shown here is derived from an EMBL/GenBank/DDBJ whole genome shotgun (WGS) entry which is preliminary data.</text>
</comment>
<dbReference type="InterPro" id="IPR019458">
    <property type="entry name" value="Est1-like_N"/>
</dbReference>
<evidence type="ECO:0000313" key="8">
    <source>
        <dbReference type="Proteomes" id="UP000490939"/>
    </source>
</evidence>
<name>A0A8H3YT95_VENIN</name>
<protein>
    <recommendedName>
        <fullName evidence="9">Telomerase activating protein Est1</fullName>
    </recommendedName>
</protein>
<evidence type="ECO:0000313" key="7">
    <source>
        <dbReference type="Proteomes" id="UP000447873"/>
    </source>
</evidence>
<dbReference type="Pfam" id="PF10374">
    <property type="entry name" value="EST1"/>
    <property type="match status" value="1"/>
</dbReference>
<evidence type="ECO:0000259" key="3">
    <source>
        <dbReference type="Pfam" id="PF10374"/>
    </source>
</evidence>
<dbReference type="Proteomes" id="UP000490939">
    <property type="component" value="Unassembled WGS sequence"/>
</dbReference>
<dbReference type="EMBL" id="WNWS01000111">
    <property type="protein sequence ID" value="KAE9979862.1"/>
    <property type="molecule type" value="Genomic_DNA"/>
</dbReference>
<evidence type="ECO:0008006" key="9">
    <source>
        <dbReference type="Google" id="ProtNLM"/>
    </source>
</evidence>
<gene>
    <name evidence="5" type="ORF">BLS_005076</name>
    <name evidence="4" type="ORF">EG327_010721</name>
    <name evidence="6" type="ORF">EG328_000620</name>
</gene>
<feature type="domain" description="DNA/RNA-binding" evidence="2">
    <location>
        <begin position="201"/>
        <end position="494"/>
    </location>
</feature>
<feature type="region of interest" description="Disordered" evidence="1">
    <location>
        <begin position="1"/>
        <end position="29"/>
    </location>
</feature>
<dbReference type="Gene3D" id="1.25.40.10">
    <property type="entry name" value="Tetratricopeptide repeat domain"/>
    <property type="match status" value="1"/>
</dbReference>
<dbReference type="InterPro" id="IPR011990">
    <property type="entry name" value="TPR-like_helical_dom_sf"/>
</dbReference>
<accession>A0A8H3YT95</accession>
<feature type="compositionally biased region" description="Basic and acidic residues" evidence="1">
    <location>
        <begin position="1"/>
        <end position="16"/>
    </location>
</feature>
<dbReference type="PANTHER" id="PTHR15696">
    <property type="entry name" value="SMG-7 SUPPRESSOR WITH MORPHOLOGICAL EFFECT ON GENITALIA PROTEIN 7"/>
    <property type="match status" value="1"/>
</dbReference>
<dbReference type="AlphaFoldDB" id="A0A8H3YT95"/>
<dbReference type="PANTHER" id="PTHR15696:SF36">
    <property type="entry name" value="NONSENSE-MEDIATED MRNA DECAY FACTOR"/>
    <property type="match status" value="1"/>
</dbReference>
<dbReference type="OrthoDB" id="69928at2759"/>
<evidence type="ECO:0000256" key="1">
    <source>
        <dbReference type="SAM" id="MobiDB-lite"/>
    </source>
</evidence>
<evidence type="ECO:0000313" key="4">
    <source>
        <dbReference type="EMBL" id="KAE9969192.1"/>
    </source>
</evidence>
<dbReference type="InterPro" id="IPR018834">
    <property type="entry name" value="DNA/RNA-bd_Est1-type"/>
</dbReference>
<dbReference type="Proteomes" id="UP000433883">
    <property type="component" value="Unassembled WGS sequence"/>
</dbReference>
<evidence type="ECO:0000313" key="5">
    <source>
        <dbReference type="EMBL" id="KAE9970112.1"/>
    </source>
</evidence>